<proteinExistence type="predicted"/>
<comment type="caution">
    <text evidence="1">The sequence shown here is derived from an EMBL/GenBank/DDBJ whole genome shotgun (WGS) entry which is preliminary data.</text>
</comment>
<organism evidence="1 2">
    <name type="scientific">Albula glossodonta</name>
    <name type="common">roundjaw bonefish</name>
    <dbReference type="NCBI Taxonomy" id="121402"/>
    <lineage>
        <taxon>Eukaryota</taxon>
        <taxon>Metazoa</taxon>
        <taxon>Chordata</taxon>
        <taxon>Craniata</taxon>
        <taxon>Vertebrata</taxon>
        <taxon>Euteleostomi</taxon>
        <taxon>Actinopterygii</taxon>
        <taxon>Neopterygii</taxon>
        <taxon>Teleostei</taxon>
        <taxon>Albuliformes</taxon>
        <taxon>Albulidae</taxon>
        <taxon>Albula</taxon>
    </lineage>
</organism>
<dbReference type="AlphaFoldDB" id="A0A8T2N903"/>
<protein>
    <submittedName>
        <fullName evidence="1">Uncharacterized protein</fullName>
    </submittedName>
</protein>
<evidence type="ECO:0000313" key="2">
    <source>
        <dbReference type="Proteomes" id="UP000824540"/>
    </source>
</evidence>
<name>A0A8T2N903_9TELE</name>
<evidence type="ECO:0000313" key="1">
    <source>
        <dbReference type="EMBL" id="KAG9335870.1"/>
    </source>
</evidence>
<dbReference type="EMBL" id="JAFBMS010000107">
    <property type="protein sequence ID" value="KAG9335870.1"/>
    <property type="molecule type" value="Genomic_DNA"/>
</dbReference>
<accession>A0A8T2N903</accession>
<gene>
    <name evidence="1" type="ORF">JZ751_003527</name>
</gene>
<sequence>MVCAKLKVNTDTIVTALHCQTQRASARLLRPEQRNTDTLIRLIGLAASACSLH</sequence>
<reference evidence="1" key="1">
    <citation type="thesis" date="2021" institute="BYU ScholarsArchive" country="Provo, UT, USA">
        <title>Applications of and Algorithms for Genome Assembly and Genomic Analyses with an Emphasis on Marine Teleosts.</title>
        <authorList>
            <person name="Pickett B.D."/>
        </authorList>
    </citation>
    <scope>NUCLEOTIDE SEQUENCE</scope>
    <source>
        <strain evidence="1">HI-2016</strain>
    </source>
</reference>
<keyword evidence="2" id="KW-1185">Reference proteome</keyword>
<dbReference type="Proteomes" id="UP000824540">
    <property type="component" value="Unassembled WGS sequence"/>
</dbReference>